<keyword evidence="11 15" id="KW-1133">Transmembrane helix</keyword>
<evidence type="ECO:0000256" key="6">
    <source>
        <dbReference type="ARBA" id="ARBA00022475"/>
    </source>
</evidence>
<keyword evidence="4" id="KW-0813">Transport</keyword>
<organism evidence="16 17">
    <name type="scientific">Noviherbaspirillum autotrophicum</name>
    <dbReference type="NCBI Taxonomy" id="709839"/>
    <lineage>
        <taxon>Bacteria</taxon>
        <taxon>Pseudomonadati</taxon>
        <taxon>Pseudomonadota</taxon>
        <taxon>Betaproteobacteria</taxon>
        <taxon>Burkholderiales</taxon>
        <taxon>Oxalobacteraceae</taxon>
        <taxon>Noviherbaspirillum</taxon>
    </lineage>
</organism>
<comment type="caution">
    <text evidence="16">The sequence shown here is derived from an EMBL/GenBank/DDBJ whole genome shotgun (WGS) entry which is preliminary data.</text>
</comment>
<dbReference type="Pfam" id="PF02411">
    <property type="entry name" value="MerT"/>
    <property type="match status" value="1"/>
</dbReference>
<evidence type="ECO:0000313" key="16">
    <source>
        <dbReference type="EMBL" id="KIF83441.1"/>
    </source>
</evidence>
<evidence type="ECO:0000256" key="5">
    <source>
        <dbReference type="ARBA" id="ARBA00022466"/>
    </source>
</evidence>
<keyword evidence="5" id="KW-0475">Mercuric resistance</keyword>
<keyword evidence="12 15" id="KW-0472">Membrane</keyword>
<protein>
    <recommendedName>
        <fullName evidence="3">Mercuric transport protein MerT</fullName>
    </recommendedName>
    <alternativeName>
        <fullName evidence="13">Mercury ion transport protein</fullName>
    </alternativeName>
</protein>
<evidence type="ECO:0000313" key="17">
    <source>
        <dbReference type="Proteomes" id="UP000031572"/>
    </source>
</evidence>
<feature type="transmembrane region" description="Helical" evidence="15">
    <location>
        <begin position="83"/>
        <end position="105"/>
    </location>
</feature>
<comment type="similarity">
    <text evidence="2">Belongs to the MerT family.</text>
</comment>
<dbReference type="GO" id="GO:0005886">
    <property type="term" value="C:plasma membrane"/>
    <property type="evidence" value="ECO:0007669"/>
    <property type="project" value="UniProtKB-SubCell"/>
</dbReference>
<evidence type="ECO:0000256" key="3">
    <source>
        <dbReference type="ARBA" id="ARBA00017053"/>
    </source>
</evidence>
<comment type="function">
    <text evidence="14">Involved in mercury resistance. Probably transfers a mercuric ion from the periplasmic Hg(2+)-binding protein MerP to the cytoplasmic mercuric reductase MerA.</text>
</comment>
<evidence type="ECO:0000256" key="15">
    <source>
        <dbReference type="SAM" id="Phobius"/>
    </source>
</evidence>
<evidence type="ECO:0000256" key="8">
    <source>
        <dbReference type="ARBA" id="ARBA00022692"/>
    </source>
</evidence>
<accession>A0A0C2BZI6</accession>
<evidence type="ECO:0000256" key="9">
    <source>
        <dbReference type="ARBA" id="ARBA00022723"/>
    </source>
</evidence>
<evidence type="ECO:0000256" key="4">
    <source>
        <dbReference type="ARBA" id="ARBA00022448"/>
    </source>
</evidence>
<dbReference type="InterPro" id="IPR003457">
    <property type="entry name" value="Transprt_MerT"/>
</dbReference>
<evidence type="ECO:0000256" key="2">
    <source>
        <dbReference type="ARBA" id="ARBA00008224"/>
    </source>
</evidence>
<dbReference type="AlphaFoldDB" id="A0A0C2BZI6"/>
<evidence type="ECO:0000256" key="13">
    <source>
        <dbReference type="ARBA" id="ARBA00030934"/>
    </source>
</evidence>
<dbReference type="EMBL" id="JWJG01000028">
    <property type="protein sequence ID" value="KIF83441.1"/>
    <property type="molecule type" value="Genomic_DNA"/>
</dbReference>
<feature type="transmembrane region" description="Helical" evidence="15">
    <location>
        <begin position="43"/>
        <end position="63"/>
    </location>
</feature>
<keyword evidence="10" id="KW-0476">Mercury</keyword>
<sequence length="106" mass="11029">MAVGVASAIIASSCCVLPLVLVLIGITGAWMTTLTSLRPVTPVFTVLTLVALGWAGVILFRPATSCAVADGAACEKTRPVARMVFLGCVAFVALLLLFPLLAPFFY</sequence>
<dbReference type="STRING" id="709839.TSA66_02540"/>
<dbReference type="Proteomes" id="UP000031572">
    <property type="component" value="Unassembled WGS sequence"/>
</dbReference>
<name>A0A0C2BZI6_9BURK</name>
<evidence type="ECO:0000256" key="10">
    <source>
        <dbReference type="ARBA" id="ARBA00022914"/>
    </source>
</evidence>
<evidence type="ECO:0000256" key="14">
    <source>
        <dbReference type="ARBA" id="ARBA00045720"/>
    </source>
</evidence>
<keyword evidence="17" id="KW-1185">Reference proteome</keyword>
<keyword evidence="8 15" id="KW-0812">Transmembrane</keyword>
<dbReference type="GO" id="GO:0046872">
    <property type="term" value="F:metal ion binding"/>
    <property type="evidence" value="ECO:0007669"/>
    <property type="project" value="UniProtKB-KW"/>
</dbReference>
<proteinExistence type="inferred from homology"/>
<evidence type="ECO:0000256" key="12">
    <source>
        <dbReference type="ARBA" id="ARBA00023136"/>
    </source>
</evidence>
<keyword evidence="6" id="KW-1003">Cell membrane</keyword>
<keyword evidence="9" id="KW-0479">Metal-binding</keyword>
<evidence type="ECO:0000256" key="11">
    <source>
        <dbReference type="ARBA" id="ARBA00022989"/>
    </source>
</evidence>
<dbReference type="GO" id="GO:0015097">
    <property type="term" value="F:mercury ion transmembrane transporter activity"/>
    <property type="evidence" value="ECO:0007669"/>
    <property type="project" value="InterPro"/>
</dbReference>
<keyword evidence="7" id="KW-0997">Cell inner membrane</keyword>
<reference evidence="16 17" key="1">
    <citation type="submission" date="2014-12" db="EMBL/GenBank/DDBJ databases">
        <title>Denitrispirillum autotrophicum gen. nov., sp. nov., Denitrifying, Facultatively Autotrophic Bacteria Isolated from Rice Paddy Soil.</title>
        <authorList>
            <person name="Ishii S."/>
            <person name="Ashida N."/>
            <person name="Ohno H."/>
            <person name="Otsuka S."/>
            <person name="Yokota A."/>
            <person name="Senoo K."/>
        </authorList>
    </citation>
    <scope>NUCLEOTIDE SEQUENCE [LARGE SCALE GENOMIC DNA]</scope>
    <source>
        <strain evidence="16 17">TSA66</strain>
    </source>
</reference>
<comment type="subcellular location">
    <subcellularLocation>
        <location evidence="1">Cell inner membrane</location>
        <topology evidence="1">Multi-pass membrane protein</topology>
    </subcellularLocation>
</comment>
<evidence type="ECO:0000256" key="1">
    <source>
        <dbReference type="ARBA" id="ARBA00004429"/>
    </source>
</evidence>
<feature type="transmembrane region" description="Helical" evidence="15">
    <location>
        <begin position="6"/>
        <end position="31"/>
    </location>
</feature>
<evidence type="ECO:0000256" key="7">
    <source>
        <dbReference type="ARBA" id="ARBA00022519"/>
    </source>
</evidence>
<gene>
    <name evidence="16" type="ORF">TSA66_02540</name>
</gene>